<feature type="signal peptide" evidence="1">
    <location>
        <begin position="1"/>
        <end position="27"/>
    </location>
</feature>
<proteinExistence type="predicted"/>
<feature type="chain" id="PRO_5030005732" evidence="1">
    <location>
        <begin position="28"/>
        <end position="427"/>
    </location>
</feature>
<sequence length="427" mass="47822">MPLFLTRRSFSLGLAALVTTPAVRAYAHNYDPSDLPPPTLETLKWAPKTRAAIQALLTAHGQYSRSYSSTQRPYVVFDWDETAIVGNVQFTLFHYMLEHFAFLLPAHEFQALLHAHSPNQTLPAPFTTIEGKPLSLHALVQDILEDYRALLARYGHRPHPLPREELLQDPTLLAFRARMAFYHHMLRATHGGEVAQRWLVSLAAGQTLTDIVAMARAANEFYLGQSIDTITWRCPTERAGKGGAVAVTVTQSLRLTPEIADLFQIMQEHGIDPVICTSSLEECTAIFATSSEYGYNIPREHIFGARLETHKKVLQPIEAVDHPFPYERGKTAIIKRYMVTKREGPPLMIFAGEDSTADLIKAFPETPLCCLVNRKQSDAMMPFLKEAAEMQTLEAPRLVLQGRDENTGEWRPSEASILLGKTIPSLP</sequence>
<dbReference type="InterPro" id="IPR023214">
    <property type="entry name" value="HAD_sf"/>
</dbReference>
<dbReference type="GO" id="GO:0016829">
    <property type="term" value="F:lyase activity"/>
    <property type="evidence" value="ECO:0007669"/>
    <property type="project" value="UniProtKB-KW"/>
</dbReference>
<keyword evidence="2" id="KW-0670">Pyruvate</keyword>
<organism evidence="2 4">
    <name type="scientific">Acetobacter cibinongensis</name>
    <dbReference type="NCBI Taxonomy" id="146475"/>
    <lineage>
        <taxon>Bacteria</taxon>
        <taxon>Pseudomonadati</taxon>
        <taxon>Pseudomonadota</taxon>
        <taxon>Alphaproteobacteria</taxon>
        <taxon>Acetobacterales</taxon>
        <taxon>Acetobacteraceae</taxon>
        <taxon>Acetobacter</taxon>
    </lineage>
</organism>
<dbReference type="EMBL" id="BAMV01000008">
    <property type="protein sequence ID" value="GAN59911.1"/>
    <property type="molecule type" value="Genomic_DNA"/>
</dbReference>
<dbReference type="AlphaFoldDB" id="A0A0D6N316"/>
<keyword evidence="1" id="KW-0732">Signal</keyword>
<dbReference type="EMBL" id="BJVU01000001">
    <property type="protein sequence ID" value="GEL57531.1"/>
    <property type="molecule type" value="Genomic_DNA"/>
</dbReference>
<accession>A0A6N3SJV0</accession>
<dbReference type="RefSeq" id="WP_048837994.1">
    <property type="nucleotide sequence ID" value="NZ_BAMV01000008.1"/>
</dbReference>
<gene>
    <name evidence="2" type="ORF">Abci_008_044</name>
    <name evidence="3" type="ORF">ACI01nite_01330</name>
</gene>
<keyword evidence="2" id="KW-0449">Lipoprotein</keyword>
<reference evidence="2 4" key="1">
    <citation type="submission" date="2012-11" db="EMBL/GenBank/DDBJ databases">
        <title>Whole genome sequence of Acetobacter cibinongensis 4H-1.</title>
        <authorList>
            <person name="Azuma Y."/>
            <person name="Higashiura N."/>
            <person name="Hirakawa H."/>
            <person name="Matsushita K."/>
        </authorList>
    </citation>
    <scope>NUCLEOTIDE SEQUENCE [LARGE SCALE GENOMIC DNA]</scope>
    <source>
        <strain evidence="2 4">4H-1</strain>
    </source>
</reference>
<protein>
    <submittedName>
        <fullName evidence="2">Lipoprotein pyruvate-formate lyase</fullName>
    </submittedName>
</protein>
<dbReference type="SUPFAM" id="SSF56784">
    <property type="entry name" value="HAD-like"/>
    <property type="match status" value="1"/>
</dbReference>
<evidence type="ECO:0000313" key="4">
    <source>
        <dbReference type="Proteomes" id="UP000032671"/>
    </source>
</evidence>
<comment type="caution">
    <text evidence="2">The sequence shown here is derived from an EMBL/GenBank/DDBJ whole genome shotgun (WGS) entry which is preliminary data.</text>
</comment>
<keyword evidence="2" id="KW-0456">Lyase</keyword>
<keyword evidence="5" id="KW-1185">Reference proteome</keyword>
<dbReference type="Proteomes" id="UP000321891">
    <property type="component" value="Unassembled WGS sequence"/>
</dbReference>
<name>A0A0D6N316_9PROT</name>
<evidence type="ECO:0000313" key="3">
    <source>
        <dbReference type="EMBL" id="GEL57531.1"/>
    </source>
</evidence>
<evidence type="ECO:0000313" key="5">
    <source>
        <dbReference type="Proteomes" id="UP000321891"/>
    </source>
</evidence>
<evidence type="ECO:0000256" key="1">
    <source>
        <dbReference type="SAM" id="SignalP"/>
    </source>
</evidence>
<accession>A0A0D6N316</accession>
<evidence type="ECO:0000313" key="2">
    <source>
        <dbReference type="EMBL" id="GAN59911.1"/>
    </source>
</evidence>
<dbReference type="Proteomes" id="UP000032671">
    <property type="component" value="Unassembled WGS sequence"/>
</dbReference>
<dbReference type="Gene3D" id="3.40.50.1000">
    <property type="entry name" value="HAD superfamily/HAD-like"/>
    <property type="match status" value="1"/>
</dbReference>
<dbReference type="STRING" id="1231339.Abci_008_044"/>
<dbReference type="Gene3D" id="1.20.1440.320">
    <property type="match status" value="1"/>
</dbReference>
<reference evidence="3 5" key="2">
    <citation type="submission" date="2019-07" db="EMBL/GenBank/DDBJ databases">
        <title>Whole genome shotgun sequence of Acetobacter cibinongensis NBRC 16605.</title>
        <authorList>
            <person name="Hosoyama A."/>
            <person name="Uohara A."/>
            <person name="Ohji S."/>
            <person name="Ichikawa N."/>
        </authorList>
    </citation>
    <scope>NUCLEOTIDE SEQUENCE [LARGE SCALE GENOMIC DNA]</scope>
    <source>
        <strain evidence="3 5">NBRC 16605</strain>
    </source>
</reference>
<dbReference type="InterPro" id="IPR036412">
    <property type="entry name" value="HAD-like_sf"/>
</dbReference>